<protein>
    <submittedName>
        <fullName evidence="2">Uncharacterized protein</fullName>
    </submittedName>
</protein>
<accession>A0AAE8SFT2</accession>
<sequence length="35" mass="3854">MDLKATLDHAVRNGQADEKGKSWQASNVRLQSLSV</sequence>
<reference evidence="2" key="1">
    <citation type="submission" date="2018-03" db="EMBL/GenBank/DDBJ databases">
        <authorList>
            <person name="Guldener U."/>
        </authorList>
    </citation>
    <scope>NUCLEOTIDE SEQUENCE</scope>
</reference>
<evidence type="ECO:0000256" key="1">
    <source>
        <dbReference type="SAM" id="MobiDB-lite"/>
    </source>
</evidence>
<dbReference type="AlphaFoldDB" id="A0AAE8SFT2"/>
<proteinExistence type="predicted"/>
<evidence type="ECO:0000313" key="3">
    <source>
        <dbReference type="Proteomes" id="UP001187734"/>
    </source>
</evidence>
<gene>
    <name evidence="2" type="ORF">FTOL_04084</name>
</gene>
<dbReference type="Proteomes" id="UP001187734">
    <property type="component" value="Unassembled WGS sequence"/>
</dbReference>
<organism evidence="2 3">
    <name type="scientific">Fusarium torulosum</name>
    <dbReference type="NCBI Taxonomy" id="33205"/>
    <lineage>
        <taxon>Eukaryota</taxon>
        <taxon>Fungi</taxon>
        <taxon>Dikarya</taxon>
        <taxon>Ascomycota</taxon>
        <taxon>Pezizomycotina</taxon>
        <taxon>Sordariomycetes</taxon>
        <taxon>Hypocreomycetidae</taxon>
        <taxon>Hypocreales</taxon>
        <taxon>Nectriaceae</taxon>
        <taxon>Fusarium</taxon>
    </lineage>
</organism>
<dbReference type="EMBL" id="ONZP01000119">
    <property type="protein sequence ID" value="SPJ74353.1"/>
    <property type="molecule type" value="Genomic_DNA"/>
</dbReference>
<evidence type="ECO:0000313" key="2">
    <source>
        <dbReference type="EMBL" id="SPJ74353.1"/>
    </source>
</evidence>
<keyword evidence="3" id="KW-1185">Reference proteome</keyword>
<feature type="compositionally biased region" description="Basic and acidic residues" evidence="1">
    <location>
        <begin position="1"/>
        <end position="21"/>
    </location>
</feature>
<name>A0AAE8SFT2_9HYPO</name>
<feature type="region of interest" description="Disordered" evidence="1">
    <location>
        <begin position="1"/>
        <end position="24"/>
    </location>
</feature>
<comment type="caution">
    <text evidence="2">The sequence shown here is derived from an EMBL/GenBank/DDBJ whole genome shotgun (WGS) entry which is preliminary data.</text>
</comment>